<dbReference type="EMBL" id="QUMO01000001">
    <property type="protein sequence ID" value="REF88979.1"/>
    <property type="molecule type" value="Genomic_DNA"/>
</dbReference>
<dbReference type="CDD" id="cd14797">
    <property type="entry name" value="DUF302"/>
    <property type="match status" value="1"/>
</dbReference>
<reference evidence="3 4" key="1">
    <citation type="submission" date="2018-08" db="EMBL/GenBank/DDBJ databases">
        <title>Genomic Encyclopedia of Type Strains, Phase IV (KMG-IV): sequencing the most valuable type-strain genomes for metagenomic binning, comparative biology and taxonomic classification.</title>
        <authorList>
            <person name="Goeker M."/>
        </authorList>
    </citation>
    <scope>NUCLEOTIDE SEQUENCE [LARGE SCALE GENOMIC DNA]</scope>
    <source>
        <strain evidence="3 4">BW863</strain>
    </source>
</reference>
<dbReference type="Gene3D" id="3.30.310.70">
    <property type="entry name" value="TT1751-like domain"/>
    <property type="match status" value="1"/>
</dbReference>
<dbReference type="InterPro" id="IPR035923">
    <property type="entry name" value="TT1751-like_sf"/>
</dbReference>
<gene>
    <name evidence="3" type="ORF">DES32_0192</name>
</gene>
<keyword evidence="4" id="KW-1185">Reference proteome</keyword>
<organism evidence="3 4">
    <name type="scientific">Methylovirgula ligni</name>
    <dbReference type="NCBI Taxonomy" id="569860"/>
    <lineage>
        <taxon>Bacteria</taxon>
        <taxon>Pseudomonadati</taxon>
        <taxon>Pseudomonadota</taxon>
        <taxon>Alphaproteobacteria</taxon>
        <taxon>Hyphomicrobiales</taxon>
        <taxon>Beijerinckiaceae</taxon>
        <taxon>Methylovirgula</taxon>
    </lineage>
</organism>
<evidence type="ECO:0000259" key="2">
    <source>
        <dbReference type="Pfam" id="PF03625"/>
    </source>
</evidence>
<evidence type="ECO:0000313" key="4">
    <source>
        <dbReference type="Proteomes" id="UP000256900"/>
    </source>
</evidence>
<evidence type="ECO:0000256" key="1">
    <source>
        <dbReference type="SAM" id="SignalP"/>
    </source>
</evidence>
<comment type="caution">
    <text evidence="3">The sequence shown here is derived from an EMBL/GenBank/DDBJ whole genome shotgun (WGS) entry which is preliminary data.</text>
</comment>
<accession>A0A3D9Z619</accession>
<keyword evidence="1" id="KW-0732">Signal</keyword>
<dbReference type="RefSeq" id="WP_245411102.1">
    <property type="nucleotide sequence ID" value="NZ_QUMO01000001.1"/>
</dbReference>
<proteinExistence type="predicted"/>
<feature type="domain" description="DUF302" evidence="2">
    <location>
        <begin position="90"/>
        <end position="150"/>
    </location>
</feature>
<dbReference type="Proteomes" id="UP000256900">
    <property type="component" value="Unassembled WGS sequence"/>
</dbReference>
<sequence>MFSSSLNLLPILVVSTTNVALANPSLTVTMEQVEHVRIVSTKTFARAKATLEAEVPQLDPKIVAALTAGNLKQAQALEHGAPLFIFLKRDHGALLQAEGGARNAVQYDIGNPITASLMTRHRLQAALYAPLRFVLYENADGGATFEYDKPSTLFGQFGDAQVNEVAHKLDDELKLALEHAAK</sequence>
<dbReference type="Pfam" id="PF03625">
    <property type="entry name" value="DUF302"/>
    <property type="match status" value="1"/>
</dbReference>
<dbReference type="SUPFAM" id="SSF103247">
    <property type="entry name" value="TT1751-like"/>
    <property type="match status" value="1"/>
</dbReference>
<dbReference type="AlphaFoldDB" id="A0A3D9Z619"/>
<name>A0A3D9Z619_9HYPH</name>
<evidence type="ECO:0000313" key="3">
    <source>
        <dbReference type="EMBL" id="REF88979.1"/>
    </source>
</evidence>
<dbReference type="InterPro" id="IPR005180">
    <property type="entry name" value="DUF302"/>
</dbReference>
<protein>
    <submittedName>
        <fullName evidence="3">Uncharacterized protein DUF302</fullName>
    </submittedName>
</protein>
<feature type="chain" id="PRO_5017742590" evidence="1">
    <location>
        <begin position="23"/>
        <end position="182"/>
    </location>
</feature>
<feature type="signal peptide" evidence="1">
    <location>
        <begin position="1"/>
        <end position="22"/>
    </location>
</feature>